<feature type="transmembrane region" description="Helical" evidence="1">
    <location>
        <begin position="14"/>
        <end position="45"/>
    </location>
</feature>
<evidence type="ECO:0000313" key="2">
    <source>
        <dbReference type="EMBL" id="TQF13930.1"/>
    </source>
</evidence>
<sequence>MDLQRSDLDNHRRILGIAFIAINALTVLVGVGLAVFFAFAGAMMVSESSLAEDRASYWLFGGGISACVLAFGLPGVIAGIGLLKRRGWSRVLALVLGIVGLFNFPLGTCLGIYAIWFYAQEGSDRVLAS</sequence>
<feature type="transmembrane region" description="Helical" evidence="1">
    <location>
        <begin position="57"/>
        <end position="80"/>
    </location>
</feature>
<keyword evidence="1" id="KW-0812">Transmembrane</keyword>
<evidence type="ECO:0000256" key="1">
    <source>
        <dbReference type="SAM" id="Phobius"/>
    </source>
</evidence>
<gene>
    <name evidence="2" type="ORF">FJV41_21235</name>
</gene>
<dbReference type="EMBL" id="VIFM01000083">
    <property type="protein sequence ID" value="TQF13930.1"/>
    <property type="molecule type" value="Genomic_DNA"/>
</dbReference>
<evidence type="ECO:0008006" key="4">
    <source>
        <dbReference type="Google" id="ProtNLM"/>
    </source>
</evidence>
<dbReference type="OrthoDB" id="8758239at2"/>
<dbReference type="AlphaFoldDB" id="A0A540WYB0"/>
<accession>A0A540WYB0</accession>
<organism evidence="2 3">
    <name type="scientific">Myxococcus llanfairpwllgwyngyllgogerychwyrndrobwllllantysiliogogogochensis</name>
    <dbReference type="NCBI Taxonomy" id="2590453"/>
    <lineage>
        <taxon>Bacteria</taxon>
        <taxon>Pseudomonadati</taxon>
        <taxon>Myxococcota</taxon>
        <taxon>Myxococcia</taxon>
        <taxon>Myxococcales</taxon>
        <taxon>Cystobacterineae</taxon>
        <taxon>Myxococcaceae</taxon>
        <taxon>Myxococcus</taxon>
    </lineage>
</organism>
<keyword evidence="1" id="KW-1133">Transmembrane helix</keyword>
<dbReference type="Proteomes" id="UP000315369">
    <property type="component" value="Unassembled WGS sequence"/>
</dbReference>
<protein>
    <recommendedName>
        <fullName evidence="4">DUF4064 domain-containing protein</fullName>
    </recommendedName>
</protein>
<feature type="transmembrane region" description="Helical" evidence="1">
    <location>
        <begin position="92"/>
        <end position="119"/>
    </location>
</feature>
<keyword evidence="3" id="KW-1185">Reference proteome</keyword>
<evidence type="ECO:0000313" key="3">
    <source>
        <dbReference type="Proteomes" id="UP000315369"/>
    </source>
</evidence>
<dbReference type="RefSeq" id="WP_141644346.1">
    <property type="nucleotide sequence ID" value="NZ_VIFM01000083.1"/>
</dbReference>
<keyword evidence="1" id="KW-0472">Membrane</keyword>
<proteinExistence type="predicted"/>
<reference evidence="2 3" key="1">
    <citation type="submission" date="2019-06" db="EMBL/GenBank/DDBJ databases">
        <authorList>
            <person name="Livingstone P."/>
            <person name="Whitworth D."/>
        </authorList>
    </citation>
    <scope>NUCLEOTIDE SEQUENCE [LARGE SCALE GENOMIC DNA]</scope>
    <source>
        <strain evidence="2 3">AM401</strain>
    </source>
</reference>
<name>A0A540WYB0_9BACT</name>
<comment type="caution">
    <text evidence="2">The sequence shown here is derived from an EMBL/GenBank/DDBJ whole genome shotgun (WGS) entry which is preliminary data.</text>
</comment>